<dbReference type="SUPFAM" id="SSF47473">
    <property type="entry name" value="EF-hand"/>
    <property type="match status" value="1"/>
</dbReference>
<keyword evidence="2" id="KW-0106">Calcium</keyword>
<evidence type="ECO:0000256" key="1">
    <source>
        <dbReference type="ARBA" id="ARBA00022737"/>
    </source>
</evidence>
<dbReference type="GeneID" id="119736134"/>
<protein>
    <recommendedName>
        <fullName evidence="4">EF-hand domain-containing protein</fullName>
    </recommendedName>
</protein>
<dbReference type="InterPro" id="IPR011992">
    <property type="entry name" value="EF-hand-dom_pair"/>
</dbReference>
<dbReference type="Gene3D" id="1.10.238.10">
    <property type="entry name" value="EF-hand"/>
    <property type="match status" value="2"/>
</dbReference>
<evidence type="ECO:0000256" key="3">
    <source>
        <dbReference type="SAM" id="MobiDB-lite"/>
    </source>
</evidence>
<dbReference type="InterPro" id="IPR002048">
    <property type="entry name" value="EF_hand_dom"/>
</dbReference>
<evidence type="ECO:0000256" key="2">
    <source>
        <dbReference type="ARBA" id="ARBA00022837"/>
    </source>
</evidence>
<feature type="domain" description="EF-hand" evidence="4">
    <location>
        <begin position="115"/>
        <end position="147"/>
    </location>
</feature>
<name>A0A914AQZ4_PATMI</name>
<dbReference type="FunFam" id="1.10.238.10:FF:000178">
    <property type="entry name" value="Calmodulin-2 A"/>
    <property type="match status" value="1"/>
</dbReference>
<reference evidence="5" key="1">
    <citation type="submission" date="2022-11" db="UniProtKB">
        <authorList>
            <consortium name="EnsemblMetazoa"/>
        </authorList>
    </citation>
    <scope>IDENTIFICATION</scope>
</reference>
<feature type="region of interest" description="Disordered" evidence="3">
    <location>
        <begin position="1"/>
        <end position="28"/>
    </location>
</feature>
<dbReference type="Pfam" id="PF13499">
    <property type="entry name" value="EF-hand_7"/>
    <property type="match status" value="2"/>
</dbReference>
<organism evidence="5 6">
    <name type="scientific">Patiria miniata</name>
    <name type="common">Bat star</name>
    <name type="synonym">Asterina miniata</name>
    <dbReference type="NCBI Taxonomy" id="46514"/>
    <lineage>
        <taxon>Eukaryota</taxon>
        <taxon>Metazoa</taxon>
        <taxon>Echinodermata</taxon>
        <taxon>Eleutherozoa</taxon>
        <taxon>Asterozoa</taxon>
        <taxon>Asteroidea</taxon>
        <taxon>Valvatacea</taxon>
        <taxon>Valvatida</taxon>
        <taxon>Asterinidae</taxon>
        <taxon>Patiria</taxon>
    </lineage>
</organism>
<evidence type="ECO:0000313" key="6">
    <source>
        <dbReference type="Proteomes" id="UP000887568"/>
    </source>
</evidence>
<keyword evidence="1" id="KW-0677">Repeat</keyword>
<dbReference type="AlphaFoldDB" id="A0A914AQZ4"/>
<dbReference type="InterPro" id="IPR050230">
    <property type="entry name" value="CALM/Myosin/TropC-like"/>
</dbReference>
<dbReference type="EnsemblMetazoa" id="XM_038210150.1">
    <property type="protein sequence ID" value="XP_038066078.1"/>
    <property type="gene ID" value="LOC119736134"/>
</dbReference>
<feature type="domain" description="EF-hand" evidence="4">
    <location>
        <begin position="88"/>
        <end position="114"/>
    </location>
</feature>
<dbReference type="Proteomes" id="UP000887568">
    <property type="component" value="Unplaced"/>
</dbReference>
<keyword evidence="6" id="KW-1185">Reference proteome</keyword>
<dbReference type="PROSITE" id="PS50222">
    <property type="entry name" value="EF_HAND_2"/>
    <property type="match status" value="4"/>
</dbReference>
<dbReference type="PANTHER" id="PTHR23048">
    <property type="entry name" value="MYOSIN LIGHT CHAIN 1, 3"/>
    <property type="match status" value="1"/>
</dbReference>
<accession>A0A914AQZ4</accession>
<dbReference type="PANTHER" id="PTHR23048:SF0">
    <property type="entry name" value="CALMODULIN LIKE 3"/>
    <property type="match status" value="1"/>
</dbReference>
<dbReference type="InterPro" id="IPR018247">
    <property type="entry name" value="EF_Hand_1_Ca_BS"/>
</dbReference>
<feature type="domain" description="EF-hand" evidence="4">
    <location>
        <begin position="44"/>
        <end position="79"/>
    </location>
</feature>
<dbReference type="OrthoDB" id="26525at2759"/>
<dbReference type="OMA" id="YDINGDC"/>
<dbReference type="RefSeq" id="XP_038066078.1">
    <property type="nucleotide sequence ID" value="XM_038210150.1"/>
</dbReference>
<feature type="compositionally biased region" description="Basic and acidic residues" evidence="3">
    <location>
        <begin position="8"/>
        <end position="27"/>
    </location>
</feature>
<dbReference type="SMART" id="SM00054">
    <property type="entry name" value="EFh"/>
    <property type="match status" value="4"/>
</dbReference>
<feature type="domain" description="EF-hand" evidence="4">
    <location>
        <begin position="8"/>
        <end position="43"/>
    </location>
</feature>
<dbReference type="PROSITE" id="PS00018">
    <property type="entry name" value="EF_HAND_1"/>
    <property type="match status" value="4"/>
</dbReference>
<dbReference type="GO" id="GO:0005509">
    <property type="term" value="F:calcium ion binding"/>
    <property type="evidence" value="ECO:0007669"/>
    <property type="project" value="InterPro"/>
</dbReference>
<dbReference type="GO" id="GO:0016460">
    <property type="term" value="C:myosin II complex"/>
    <property type="evidence" value="ECO:0007669"/>
    <property type="project" value="TreeGrafter"/>
</dbReference>
<evidence type="ECO:0000313" key="5">
    <source>
        <dbReference type="EnsemblMetazoa" id="XP_038066078.1"/>
    </source>
</evidence>
<proteinExistence type="predicted"/>
<evidence type="ECO:0000259" key="4">
    <source>
        <dbReference type="PROSITE" id="PS50222"/>
    </source>
</evidence>
<sequence length="147" mass="16699">MGGSPSSEKNKVYKKEFSKYDKNRDGRMNTNELRALLRALNRNPTETSLKKMMADIDENKNGSIEYDEFVKLMNRLDGEISRELAPTFEKHDKDNSGFISADELDAVFQEMGIELTPEGLQAEIKSVDLDGDGNLSFQEFKKLIGRI</sequence>